<dbReference type="EMBL" id="OCNH01000001">
    <property type="protein sequence ID" value="SOD77961.1"/>
    <property type="molecule type" value="Genomic_DNA"/>
</dbReference>
<reference evidence="4" key="1">
    <citation type="submission" date="2017-09" db="EMBL/GenBank/DDBJ databases">
        <authorList>
            <person name="Varghese N."/>
            <person name="Submissions S."/>
        </authorList>
    </citation>
    <scope>NUCLEOTIDE SEQUENCE [LARGE SCALE GENOMIC DNA]</scope>
    <source>
        <strain evidence="4">DSM 29961</strain>
    </source>
</reference>
<dbReference type="AlphaFoldDB" id="A0A286F417"/>
<evidence type="ECO:0000256" key="1">
    <source>
        <dbReference type="SAM" id="SignalP"/>
    </source>
</evidence>
<accession>A0A286F417</accession>
<organism evidence="3 4">
    <name type="scientific">Spirosoma fluviale</name>
    <dbReference type="NCBI Taxonomy" id="1597977"/>
    <lineage>
        <taxon>Bacteria</taxon>
        <taxon>Pseudomonadati</taxon>
        <taxon>Bacteroidota</taxon>
        <taxon>Cytophagia</taxon>
        <taxon>Cytophagales</taxon>
        <taxon>Cytophagaceae</taxon>
        <taxon>Spirosoma</taxon>
    </lineage>
</organism>
<name>A0A286F417_9BACT</name>
<dbReference type="RefSeq" id="WP_097123978.1">
    <property type="nucleotide sequence ID" value="NZ_OCNH01000001.1"/>
</dbReference>
<dbReference type="Pfam" id="PF18935">
    <property type="entry name" value="DUF5683"/>
    <property type="match status" value="1"/>
</dbReference>
<feature type="signal peptide" evidence="1">
    <location>
        <begin position="1"/>
        <end position="21"/>
    </location>
</feature>
<feature type="domain" description="DUF5683" evidence="2">
    <location>
        <begin position="93"/>
        <end position="286"/>
    </location>
</feature>
<proteinExistence type="predicted"/>
<evidence type="ECO:0000259" key="2">
    <source>
        <dbReference type="Pfam" id="PF18935"/>
    </source>
</evidence>
<evidence type="ECO:0000313" key="3">
    <source>
        <dbReference type="EMBL" id="SOD77961.1"/>
    </source>
</evidence>
<feature type="chain" id="PRO_5013080800" description="DUF5683 domain-containing protein" evidence="1">
    <location>
        <begin position="22"/>
        <end position="287"/>
    </location>
</feature>
<dbReference type="OrthoDB" id="9813910at2"/>
<sequence>MKFFILLTVGLFSVPFATSFAQRPAITPAKTPAATDSTRQIRSAADTIPTIIRRNGIPIQVGRSVLTADDSASLDNPDTVRVSAQQEAKIHKIIPKKATIRSLMLPGLGQAYNRQYYKIPFIYAGFGVMGYLFVKYRGLAKEAEVGYRRLLYGDKATDPLFNIGDGFFATLNPELYSNLQGAPAYTEGIRYKVDGVTIGVSPFNDNKVLFRTSANAKNAYDTFRRYRDLNLLLSGLLWAINIVEANVAAHLKTFDLTDDISMNVEPNVLPAPGIGFVPGVRVALTFK</sequence>
<evidence type="ECO:0000313" key="4">
    <source>
        <dbReference type="Proteomes" id="UP000219452"/>
    </source>
</evidence>
<dbReference type="InterPro" id="IPR043738">
    <property type="entry name" value="DUF5683"/>
</dbReference>
<protein>
    <recommendedName>
        <fullName evidence="2">DUF5683 domain-containing protein</fullName>
    </recommendedName>
</protein>
<keyword evidence="1" id="KW-0732">Signal</keyword>
<keyword evidence="4" id="KW-1185">Reference proteome</keyword>
<gene>
    <name evidence="3" type="ORF">SAMN06269250_0221</name>
</gene>
<dbReference type="Proteomes" id="UP000219452">
    <property type="component" value="Unassembled WGS sequence"/>
</dbReference>